<accession>A0AAV0ZRB4</accession>
<protein>
    <recommendedName>
        <fullName evidence="11">Protein BIG GRAIN 1-like B</fullName>
    </recommendedName>
</protein>
<evidence type="ECO:0000256" key="7">
    <source>
        <dbReference type="ARBA" id="ARBA00023294"/>
    </source>
</evidence>
<evidence type="ECO:0008006" key="11">
    <source>
        <dbReference type="Google" id="ProtNLM"/>
    </source>
</evidence>
<reference evidence="9 10" key="1">
    <citation type="submission" date="2023-01" db="EMBL/GenBank/DDBJ databases">
        <authorList>
            <person name="Kreplak J."/>
        </authorList>
    </citation>
    <scope>NUCLEOTIDE SEQUENCE [LARGE SCALE GENOMIC DNA]</scope>
</reference>
<evidence type="ECO:0000256" key="6">
    <source>
        <dbReference type="ARBA" id="ARBA00023136"/>
    </source>
</evidence>
<comment type="subcellular location">
    <subcellularLocation>
        <location evidence="2">Cell membrane</location>
    </subcellularLocation>
</comment>
<evidence type="ECO:0000256" key="5">
    <source>
        <dbReference type="ARBA" id="ARBA00022475"/>
    </source>
</evidence>
<feature type="compositionally biased region" description="Low complexity" evidence="8">
    <location>
        <begin position="155"/>
        <end position="172"/>
    </location>
</feature>
<evidence type="ECO:0000256" key="1">
    <source>
        <dbReference type="ARBA" id="ARBA00002281"/>
    </source>
</evidence>
<dbReference type="Proteomes" id="UP001157006">
    <property type="component" value="Chromosome 2"/>
</dbReference>
<dbReference type="GO" id="GO:0009734">
    <property type="term" value="P:auxin-activated signaling pathway"/>
    <property type="evidence" value="ECO:0007669"/>
    <property type="project" value="UniProtKB-KW"/>
</dbReference>
<dbReference type="PANTHER" id="PTHR33541">
    <property type="entry name" value="PROTEIN BIG GRAIN 1-LIKE A-RELATED"/>
    <property type="match status" value="1"/>
</dbReference>
<gene>
    <name evidence="9" type="ORF">VFH_II175120</name>
</gene>
<feature type="region of interest" description="Disordered" evidence="8">
    <location>
        <begin position="149"/>
        <end position="175"/>
    </location>
</feature>
<dbReference type="EMBL" id="OX451737">
    <property type="protein sequence ID" value="CAI8599442.1"/>
    <property type="molecule type" value="Genomic_DNA"/>
</dbReference>
<sequence>MKFYTETTVNRMTKINAKCVRFDGEEPNLGLKIRRDLDRGQDVMFFSSTSSSSDSSSGLLSSSSDTESNVQMEITKYASENNRSSRDKHSRDEEIFIKPKSRAMKLYTNLKKMKQPISPGGKLASFLTSLFINTKKTKTVSSYEDMNAERKVKSGESSTCSSASSFSRSCLSKNSSTSRDKRTVRFCPVSVIVDEDNRVCGNKCLHGGADSGLMALSVSTAWKIGRTASEKKKEEEVLNMNKRVDDVLREFHLNQKLLRDFSSRKNNKDEDNDVASSSSSDLFELDHLGFIGNDRYYYEDLPVFETTHVRSNRAIRMM</sequence>
<evidence type="ECO:0000313" key="9">
    <source>
        <dbReference type="EMBL" id="CAI8599442.1"/>
    </source>
</evidence>
<keyword evidence="6" id="KW-0472">Membrane</keyword>
<evidence type="ECO:0000256" key="8">
    <source>
        <dbReference type="SAM" id="MobiDB-lite"/>
    </source>
</evidence>
<evidence type="ECO:0000256" key="2">
    <source>
        <dbReference type="ARBA" id="ARBA00004236"/>
    </source>
</evidence>
<proteinExistence type="inferred from homology"/>
<keyword evidence="7" id="KW-0927">Auxin signaling pathway</keyword>
<evidence type="ECO:0000313" key="10">
    <source>
        <dbReference type="Proteomes" id="UP001157006"/>
    </source>
</evidence>
<evidence type="ECO:0000256" key="4">
    <source>
        <dbReference type="ARBA" id="ARBA00022448"/>
    </source>
</evidence>
<dbReference type="PANTHER" id="PTHR33541:SF12">
    <property type="entry name" value="PROTEIN BIG GRAIN 1-LIKE A"/>
    <property type="match status" value="1"/>
</dbReference>
<organism evidence="9 10">
    <name type="scientific">Vicia faba</name>
    <name type="common">Broad bean</name>
    <name type="synonym">Faba vulgaris</name>
    <dbReference type="NCBI Taxonomy" id="3906"/>
    <lineage>
        <taxon>Eukaryota</taxon>
        <taxon>Viridiplantae</taxon>
        <taxon>Streptophyta</taxon>
        <taxon>Embryophyta</taxon>
        <taxon>Tracheophyta</taxon>
        <taxon>Spermatophyta</taxon>
        <taxon>Magnoliopsida</taxon>
        <taxon>eudicotyledons</taxon>
        <taxon>Gunneridae</taxon>
        <taxon>Pentapetalae</taxon>
        <taxon>rosids</taxon>
        <taxon>fabids</taxon>
        <taxon>Fabales</taxon>
        <taxon>Fabaceae</taxon>
        <taxon>Papilionoideae</taxon>
        <taxon>50 kb inversion clade</taxon>
        <taxon>NPAAA clade</taxon>
        <taxon>Hologalegina</taxon>
        <taxon>IRL clade</taxon>
        <taxon>Fabeae</taxon>
        <taxon>Vicia</taxon>
    </lineage>
</organism>
<dbReference type="GO" id="GO:0005886">
    <property type="term" value="C:plasma membrane"/>
    <property type="evidence" value="ECO:0007669"/>
    <property type="project" value="UniProtKB-SubCell"/>
</dbReference>
<evidence type="ECO:0000256" key="3">
    <source>
        <dbReference type="ARBA" id="ARBA00010067"/>
    </source>
</evidence>
<keyword evidence="4" id="KW-0813">Transport</keyword>
<dbReference type="AlphaFoldDB" id="A0AAV0ZRB4"/>
<keyword evidence="5" id="KW-1003">Cell membrane</keyword>
<comment type="similarity">
    <text evidence="3">Belongs to the BIG GRAIN 1 (BG1) plant protein family.</text>
</comment>
<name>A0AAV0ZRB4_VICFA</name>
<dbReference type="InterPro" id="IPR039621">
    <property type="entry name" value="BG1-like"/>
</dbReference>
<keyword evidence="10" id="KW-1185">Reference proteome</keyword>
<comment type="function">
    <text evidence="1">Involved in auxin transport. Regulator of the auxin signaling pathway.</text>
</comment>
<feature type="region of interest" description="Disordered" evidence="8">
    <location>
        <begin position="48"/>
        <end position="68"/>
    </location>
</feature>